<dbReference type="EMBL" id="MCFD01000015">
    <property type="protein sequence ID" value="ORX66440.1"/>
    <property type="molecule type" value="Genomic_DNA"/>
</dbReference>
<dbReference type="Pfam" id="PF00188">
    <property type="entry name" value="CAP"/>
    <property type="match status" value="1"/>
</dbReference>
<proteinExistence type="predicted"/>
<feature type="chain" id="PRO_5012801880" description="SCP domain-containing protein" evidence="1">
    <location>
        <begin position="21"/>
        <end position="164"/>
    </location>
</feature>
<name>A0A1Y1VYV2_9FUNG</name>
<evidence type="ECO:0000256" key="1">
    <source>
        <dbReference type="SAM" id="SignalP"/>
    </source>
</evidence>
<feature type="domain" description="SCP" evidence="2">
    <location>
        <begin position="53"/>
        <end position="152"/>
    </location>
</feature>
<sequence length="164" mass="18437">MRQLFIILSLVLSLSAFAVAAPIQIIQIVHNLASLRPLRPANALPDDWRSHMLALVNAERARFGKSPLQLDSRLNAAAQEHSNYQYNIRQVTHYDSSGPLLLRIARHIPGMLSAAENVAYGYSDVQRAVDGWIKSDGHHINILGDYKKVGFGEANRYWTQMFSK</sequence>
<evidence type="ECO:0000313" key="3">
    <source>
        <dbReference type="EMBL" id="ORX66440.1"/>
    </source>
</evidence>
<dbReference type="PANTHER" id="PTHR31157:SF1">
    <property type="entry name" value="SCP DOMAIN-CONTAINING PROTEIN"/>
    <property type="match status" value="1"/>
</dbReference>
<dbReference type="SUPFAM" id="SSF55797">
    <property type="entry name" value="PR-1-like"/>
    <property type="match status" value="1"/>
</dbReference>
<dbReference type="Gene3D" id="3.40.33.10">
    <property type="entry name" value="CAP"/>
    <property type="match status" value="1"/>
</dbReference>
<dbReference type="AlphaFoldDB" id="A0A1Y1VYV2"/>
<dbReference type="InterPro" id="IPR035940">
    <property type="entry name" value="CAP_sf"/>
</dbReference>
<feature type="signal peptide" evidence="1">
    <location>
        <begin position="1"/>
        <end position="20"/>
    </location>
</feature>
<accession>A0A1Y1VYV2</accession>
<protein>
    <recommendedName>
        <fullName evidence="2">SCP domain-containing protein</fullName>
    </recommendedName>
</protein>
<dbReference type="GeneID" id="63805171"/>
<dbReference type="CDD" id="cd05379">
    <property type="entry name" value="CAP_bacterial"/>
    <property type="match status" value="1"/>
</dbReference>
<keyword evidence="4" id="KW-1185">Reference proteome</keyword>
<gene>
    <name evidence="3" type="ORF">DL89DRAFT_269998</name>
</gene>
<dbReference type="InterPro" id="IPR014044">
    <property type="entry name" value="CAP_dom"/>
</dbReference>
<comment type="caution">
    <text evidence="3">The sequence shown here is derived from an EMBL/GenBank/DDBJ whole genome shotgun (WGS) entry which is preliminary data.</text>
</comment>
<dbReference type="Proteomes" id="UP000193922">
    <property type="component" value="Unassembled WGS sequence"/>
</dbReference>
<keyword evidence="1" id="KW-0732">Signal</keyword>
<organism evidence="3 4">
    <name type="scientific">Linderina pennispora</name>
    <dbReference type="NCBI Taxonomy" id="61395"/>
    <lineage>
        <taxon>Eukaryota</taxon>
        <taxon>Fungi</taxon>
        <taxon>Fungi incertae sedis</taxon>
        <taxon>Zoopagomycota</taxon>
        <taxon>Kickxellomycotina</taxon>
        <taxon>Kickxellomycetes</taxon>
        <taxon>Kickxellales</taxon>
        <taxon>Kickxellaceae</taxon>
        <taxon>Linderina</taxon>
    </lineage>
</organism>
<evidence type="ECO:0000259" key="2">
    <source>
        <dbReference type="Pfam" id="PF00188"/>
    </source>
</evidence>
<dbReference type="STRING" id="61395.A0A1Y1VYV2"/>
<evidence type="ECO:0000313" key="4">
    <source>
        <dbReference type="Proteomes" id="UP000193922"/>
    </source>
</evidence>
<reference evidence="3 4" key="1">
    <citation type="submission" date="2016-07" db="EMBL/GenBank/DDBJ databases">
        <title>Pervasive Adenine N6-methylation of Active Genes in Fungi.</title>
        <authorList>
            <consortium name="DOE Joint Genome Institute"/>
            <person name="Mondo S.J."/>
            <person name="Dannebaum R.O."/>
            <person name="Kuo R.C."/>
            <person name="Labutti K."/>
            <person name="Haridas S."/>
            <person name="Kuo A."/>
            <person name="Salamov A."/>
            <person name="Ahrendt S.R."/>
            <person name="Lipzen A."/>
            <person name="Sullivan W."/>
            <person name="Andreopoulos W.B."/>
            <person name="Clum A."/>
            <person name="Lindquist E."/>
            <person name="Daum C."/>
            <person name="Ramamoorthy G.K."/>
            <person name="Gryganskyi A."/>
            <person name="Culley D."/>
            <person name="Magnuson J.K."/>
            <person name="James T.Y."/>
            <person name="O'Malley M.A."/>
            <person name="Stajich J.E."/>
            <person name="Spatafora J.W."/>
            <person name="Visel A."/>
            <person name="Grigoriev I.V."/>
        </authorList>
    </citation>
    <scope>NUCLEOTIDE SEQUENCE [LARGE SCALE GENOMIC DNA]</scope>
    <source>
        <strain evidence="3 4">ATCC 12442</strain>
    </source>
</reference>
<dbReference type="PANTHER" id="PTHR31157">
    <property type="entry name" value="SCP DOMAIN-CONTAINING PROTEIN"/>
    <property type="match status" value="1"/>
</dbReference>
<dbReference type="OrthoDB" id="568194at2759"/>
<dbReference type="RefSeq" id="XP_040740428.1">
    <property type="nucleotide sequence ID" value="XM_040888523.1"/>
</dbReference>